<name>U1HNY8_ENDPU</name>
<dbReference type="InterPro" id="IPR011333">
    <property type="entry name" value="SKP1/BTB/POZ_sf"/>
</dbReference>
<keyword evidence="3" id="KW-1185">Reference proteome</keyword>
<protein>
    <recommendedName>
        <fullName evidence="1">BTB domain-containing protein</fullName>
    </recommendedName>
</protein>
<dbReference type="PANTHER" id="PTHR47843">
    <property type="entry name" value="BTB DOMAIN-CONTAINING PROTEIN-RELATED"/>
    <property type="match status" value="1"/>
</dbReference>
<accession>U1HNY8</accession>
<dbReference type="AlphaFoldDB" id="U1HNY8"/>
<dbReference type="OrthoDB" id="1022638at2759"/>
<dbReference type="Pfam" id="PF00651">
    <property type="entry name" value="BTB"/>
    <property type="match status" value="1"/>
</dbReference>
<dbReference type="HOGENOM" id="CLU_068279_3_1_1"/>
<feature type="domain" description="BTB" evidence="1">
    <location>
        <begin position="16"/>
        <end position="83"/>
    </location>
</feature>
<dbReference type="PROSITE" id="PS50097">
    <property type="entry name" value="BTB"/>
    <property type="match status" value="1"/>
</dbReference>
<dbReference type="SUPFAM" id="SSF54695">
    <property type="entry name" value="POZ domain"/>
    <property type="match status" value="1"/>
</dbReference>
<evidence type="ECO:0000313" key="3">
    <source>
        <dbReference type="Proteomes" id="UP000019373"/>
    </source>
</evidence>
<dbReference type="RefSeq" id="XP_007803615.1">
    <property type="nucleotide sequence ID" value="XM_007805424.1"/>
</dbReference>
<dbReference type="Proteomes" id="UP000019373">
    <property type="component" value="Unassembled WGS sequence"/>
</dbReference>
<proteinExistence type="predicted"/>
<gene>
    <name evidence="2" type="ORF">EPUS_05101</name>
</gene>
<dbReference type="EMBL" id="KE721293">
    <property type="protein sequence ID" value="ERF70749.1"/>
    <property type="molecule type" value="Genomic_DNA"/>
</dbReference>
<evidence type="ECO:0000313" key="2">
    <source>
        <dbReference type="EMBL" id="ERF70749.1"/>
    </source>
</evidence>
<dbReference type="CDD" id="cd18186">
    <property type="entry name" value="BTB_POZ_ZBTB_KLHL-like"/>
    <property type="match status" value="1"/>
</dbReference>
<reference evidence="3" key="1">
    <citation type="journal article" date="2014" name="BMC Genomics">
        <title>Genome characteristics reveal the impact of lichenization on lichen-forming fungus Endocarpon pusillum Hedwig (Verrucariales, Ascomycota).</title>
        <authorList>
            <person name="Wang Y.-Y."/>
            <person name="Liu B."/>
            <person name="Zhang X.-Y."/>
            <person name="Zhou Q.-M."/>
            <person name="Zhang T."/>
            <person name="Li H."/>
            <person name="Yu Y.-F."/>
            <person name="Zhang X.-L."/>
            <person name="Hao X.-Y."/>
            <person name="Wang M."/>
            <person name="Wang L."/>
            <person name="Wei J.-C."/>
        </authorList>
    </citation>
    <scope>NUCLEOTIDE SEQUENCE [LARGE SCALE GENOMIC DNA]</scope>
    <source>
        <strain evidence="3">Z07020 / HMAS-L-300199</strain>
    </source>
</reference>
<organism evidence="2 3">
    <name type="scientific">Endocarpon pusillum (strain Z07020 / HMAS-L-300199)</name>
    <name type="common">Lichen-forming fungus</name>
    <dbReference type="NCBI Taxonomy" id="1263415"/>
    <lineage>
        <taxon>Eukaryota</taxon>
        <taxon>Fungi</taxon>
        <taxon>Dikarya</taxon>
        <taxon>Ascomycota</taxon>
        <taxon>Pezizomycotina</taxon>
        <taxon>Eurotiomycetes</taxon>
        <taxon>Chaetothyriomycetidae</taxon>
        <taxon>Verrucariales</taxon>
        <taxon>Verrucariaceae</taxon>
        <taxon>Endocarpon</taxon>
    </lineage>
</organism>
<evidence type="ECO:0000259" key="1">
    <source>
        <dbReference type="PROSITE" id="PS50097"/>
    </source>
</evidence>
<dbReference type="InterPro" id="IPR000210">
    <property type="entry name" value="BTB/POZ_dom"/>
</dbReference>
<sequence length="225" mass="25625">MKREAKRRKLVNEPIAIIKVGSPPQNSHVHKSFLCQASPFFRAALEGSFKESADSVVHLPQDESSTFDRFLGWVYWKEYDVMDLVKGKSNKDYWSVIIHDHIFADKIQVEGFQNHIMNAVIGAYKTLELKPMGLESVLEIYTHTPESCPLRKLALTLYECVTPDWFQTPAALNGLKRVPQFAAELVQKLAGSGRTKKDFRTLRAEDFYDKRDRNADAACGGMERS</sequence>
<dbReference type="PANTHER" id="PTHR47843:SF2">
    <property type="entry name" value="BTB DOMAIN-CONTAINING PROTEIN"/>
    <property type="match status" value="1"/>
</dbReference>
<dbReference type="eggNOG" id="ENOG502SZ9J">
    <property type="taxonomic scope" value="Eukaryota"/>
</dbReference>
<dbReference type="GeneID" id="19240054"/>
<dbReference type="OMA" id="YTHTPES"/>
<dbReference type="Gene3D" id="3.30.710.10">
    <property type="entry name" value="Potassium Channel Kv1.1, Chain A"/>
    <property type="match status" value="1"/>
</dbReference>